<accession>A0A286XQJ3</accession>
<dbReference type="GeneID" id="100729512"/>
<dbReference type="GO" id="GO:0035458">
    <property type="term" value="P:cellular response to interferon-beta"/>
    <property type="evidence" value="ECO:0007669"/>
    <property type="project" value="TreeGrafter"/>
</dbReference>
<dbReference type="PANTHER" id="PTHR32341">
    <property type="entry name" value="INTERFERON-INDUCIBLE GTPASE"/>
    <property type="match status" value="1"/>
</dbReference>
<keyword evidence="7" id="KW-1185">Reference proteome</keyword>
<dbReference type="OrthoDB" id="422720at2759"/>
<dbReference type="Bgee" id="ENSCPOG00000030030">
    <property type="expression patterns" value="Expressed in adrenal gland and 13 other cell types or tissues"/>
</dbReference>
<proteinExistence type="inferred from homology"/>
<dbReference type="InterPro" id="IPR030385">
    <property type="entry name" value="G_IRG_dom"/>
</dbReference>
<dbReference type="VEuPathDB" id="HostDB:ENSCPOG00000030030"/>
<dbReference type="Proteomes" id="UP000005447">
    <property type="component" value="Unassembled WGS sequence"/>
</dbReference>
<dbReference type="GO" id="GO:0005789">
    <property type="term" value="C:endoplasmic reticulum membrane"/>
    <property type="evidence" value="ECO:0007669"/>
    <property type="project" value="TreeGrafter"/>
</dbReference>
<reference evidence="6" key="3">
    <citation type="submission" date="2025-09" db="UniProtKB">
        <authorList>
            <consortium name="Ensembl"/>
        </authorList>
    </citation>
    <scope>IDENTIFICATION</scope>
    <source>
        <strain evidence="6">2N</strain>
    </source>
</reference>
<evidence type="ECO:0000256" key="2">
    <source>
        <dbReference type="ARBA" id="ARBA00022741"/>
    </source>
</evidence>
<dbReference type="RefSeq" id="XP_005001336.1">
    <property type="nucleotide sequence ID" value="XM_005001279.4"/>
</dbReference>
<dbReference type="InterPro" id="IPR051515">
    <property type="entry name" value="IRG"/>
</dbReference>
<gene>
    <name evidence="6" type="primary">LOC100729512</name>
</gene>
<dbReference type="GeneTree" id="ENSGT00950000183007"/>
<evidence type="ECO:0000259" key="5">
    <source>
        <dbReference type="PROSITE" id="PS51716"/>
    </source>
</evidence>
<dbReference type="InterPro" id="IPR027417">
    <property type="entry name" value="P-loop_NTPase"/>
</dbReference>
<sequence length="418" mass="46836">MSPVVKTPRDPWEVAPLLANMEEDLVSHRTPLSASFTSGVSYHRDGGVPLEVSRDLEKAVKEGQLLEVVAIARKVVEMASRAPVSLAVMGDSGNGMSSFVNALRGIGHEDAASAPTGVVRTTLTPARYTSPSFPNVFLWDLPGMGASDQSLDHYLRELQHSQYDLFLLIASEQFSLHHVRLAKTIQGMGKRFYVIWTKVDRDLSTTPLSRGLLLRNIQENILETLQKEGVHKPPIFLVSSLDPDLHDFPDLRKKLRIDIFNIRCSGPLEAMSYACKETINEKVASLKTRVLQNCPEDTLGSCGADDLEQYLRVYRGCFGIDDDSLLQVAWSTGRVVSEYRTLLRSQDLCGLRRADCRLRLATCSVMKMLLRLLRWVPWLGPRAVRWFARVTHKRMLHLVAQDTKGILKKILEDSTCPA</sequence>
<dbReference type="InterPro" id="IPR007743">
    <property type="entry name" value="Immunity-related_GTPase-like"/>
</dbReference>
<protein>
    <recommendedName>
        <fullName evidence="5">IRG-type G domain-containing protein</fullName>
    </recommendedName>
</protein>
<dbReference type="Pfam" id="PF05049">
    <property type="entry name" value="IIGP"/>
    <property type="match status" value="1"/>
</dbReference>
<evidence type="ECO:0000313" key="6">
    <source>
        <dbReference type="Ensembl" id="ENSCPOP00000027541.1"/>
    </source>
</evidence>
<dbReference type="Ensembl" id="ENSCPOT00000033184.1">
    <property type="protein sequence ID" value="ENSCPOP00000027541.1"/>
    <property type="gene ID" value="ENSCPOG00000030030.1"/>
</dbReference>
<dbReference type="AlphaFoldDB" id="A0A286XQJ3"/>
<dbReference type="eggNOG" id="ENOG502QS9R">
    <property type="taxonomic scope" value="Eukaryota"/>
</dbReference>
<comment type="similarity">
    <text evidence="1">Belongs to the TRAFAC class dynamin-like GTPase superfamily. IRG family.</text>
</comment>
<keyword evidence="4" id="KW-0342">GTP-binding</keyword>
<dbReference type="GO" id="GO:0003924">
    <property type="term" value="F:GTPase activity"/>
    <property type="evidence" value="ECO:0007669"/>
    <property type="project" value="TreeGrafter"/>
</dbReference>
<dbReference type="FunCoup" id="A0A286XQJ3">
    <property type="interactions" value="88"/>
</dbReference>
<organism evidence="6 7">
    <name type="scientific">Cavia porcellus</name>
    <name type="common">Guinea pig</name>
    <dbReference type="NCBI Taxonomy" id="10141"/>
    <lineage>
        <taxon>Eukaryota</taxon>
        <taxon>Metazoa</taxon>
        <taxon>Chordata</taxon>
        <taxon>Craniata</taxon>
        <taxon>Vertebrata</taxon>
        <taxon>Euteleostomi</taxon>
        <taxon>Mammalia</taxon>
        <taxon>Eutheria</taxon>
        <taxon>Euarchontoglires</taxon>
        <taxon>Glires</taxon>
        <taxon>Rodentia</taxon>
        <taxon>Hystricomorpha</taxon>
        <taxon>Caviidae</taxon>
        <taxon>Cavia</taxon>
    </lineage>
</organism>
<evidence type="ECO:0000256" key="1">
    <source>
        <dbReference type="ARBA" id="ARBA00005429"/>
    </source>
</evidence>
<name>A0A286XQJ3_CAVPO</name>
<dbReference type="InParanoid" id="A0A286XQJ3"/>
<evidence type="ECO:0000256" key="4">
    <source>
        <dbReference type="ARBA" id="ARBA00023134"/>
    </source>
</evidence>
<dbReference type="GO" id="GO:0000045">
    <property type="term" value="P:autophagosome assembly"/>
    <property type="evidence" value="ECO:0007669"/>
    <property type="project" value="TreeGrafter"/>
</dbReference>
<feature type="domain" description="IRG-type G" evidence="5">
    <location>
        <begin position="82"/>
        <end position="258"/>
    </location>
</feature>
<dbReference type="EMBL" id="AAKN02048295">
    <property type="status" value="NOT_ANNOTATED_CDS"/>
    <property type="molecule type" value="Genomic_DNA"/>
</dbReference>
<dbReference type="KEGG" id="cpoc:100729512"/>
<dbReference type="OMA" id="SCMNCNT"/>
<dbReference type="GO" id="GO:0005525">
    <property type="term" value="F:GTP binding"/>
    <property type="evidence" value="ECO:0007669"/>
    <property type="project" value="UniProtKB-KW"/>
</dbReference>
<keyword evidence="3" id="KW-0378">Hydrolase</keyword>
<dbReference type="Gene3D" id="3.40.50.300">
    <property type="entry name" value="P-loop containing nucleotide triphosphate hydrolases"/>
    <property type="match status" value="1"/>
</dbReference>
<reference evidence="7" key="1">
    <citation type="journal article" date="2011" name="Nature">
        <title>A high-resolution map of human evolutionary constraint using 29 mammals.</title>
        <authorList>
            <person name="Lindblad-Toh K."/>
            <person name="Garber M."/>
            <person name="Zuk O."/>
            <person name="Lin M.F."/>
            <person name="Parker B.J."/>
            <person name="Washietl S."/>
            <person name="Kheradpour P."/>
            <person name="Ernst J."/>
            <person name="Jordan G."/>
            <person name="Mauceli E."/>
            <person name="Ward L.D."/>
            <person name="Lowe C.B."/>
            <person name="Holloway A.K."/>
            <person name="Clamp M."/>
            <person name="Gnerre S."/>
            <person name="Alfoldi J."/>
            <person name="Beal K."/>
            <person name="Chang J."/>
            <person name="Clawson H."/>
            <person name="Cuff J."/>
            <person name="Di Palma F."/>
            <person name="Fitzgerald S."/>
            <person name="Flicek P."/>
            <person name="Guttman M."/>
            <person name="Hubisz M.J."/>
            <person name="Jaffe D.B."/>
            <person name="Jungreis I."/>
            <person name="Kent W.J."/>
            <person name="Kostka D."/>
            <person name="Lara M."/>
            <person name="Martins A.L."/>
            <person name="Massingham T."/>
            <person name="Moltke I."/>
            <person name="Raney B.J."/>
            <person name="Rasmussen M.D."/>
            <person name="Robinson J."/>
            <person name="Stark A."/>
            <person name="Vilella A.J."/>
            <person name="Wen J."/>
            <person name="Xie X."/>
            <person name="Zody M.C."/>
            <person name="Baldwin J."/>
            <person name="Bloom T."/>
            <person name="Chin C.W."/>
            <person name="Heiman D."/>
            <person name="Nicol R."/>
            <person name="Nusbaum C."/>
            <person name="Young S."/>
            <person name="Wilkinson J."/>
            <person name="Worley K.C."/>
            <person name="Kovar C.L."/>
            <person name="Muzny D.M."/>
            <person name="Gibbs R.A."/>
            <person name="Cree A."/>
            <person name="Dihn H.H."/>
            <person name="Fowler G."/>
            <person name="Jhangiani S."/>
            <person name="Joshi V."/>
            <person name="Lee S."/>
            <person name="Lewis L.R."/>
            <person name="Nazareth L.V."/>
            <person name="Okwuonu G."/>
            <person name="Santibanez J."/>
            <person name="Warren W.C."/>
            <person name="Mardis E.R."/>
            <person name="Weinstock G.M."/>
            <person name="Wilson R.K."/>
            <person name="Delehaunty K."/>
            <person name="Dooling D."/>
            <person name="Fronik C."/>
            <person name="Fulton L."/>
            <person name="Fulton B."/>
            <person name="Graves T."/>
            <person name="Minx P."/>
            <person name="Sodergren E."/>
            <person name="Birney E."/>
            <person name="Margulies E.H."/>
            <person name="Herrero J."/>
            <person name="Green E.D."/>
            <person name="Haussler D."/>
            <person name="Siepel A."/>
            <person name="Goldman N."/>
            <person name="Pollard K.S."/>
            <person name="Pedersen J.S."/>
            <person name="Lander E.S."/>
            <person name="Kellis M."/>
        </authorList>
    </citation>
    <scope>NUCLEOTIDE SEQUENCE [LARGE SCALE GENOMIC DNA]</scope>
    <source>
        <strain evidence="7">2N</strain>
    </source>
</reference>
<dbReference type="PROSITE" id="PS51716">
    <property type="entry name" value="G_IRG"/>
    <property type="match status" value="1"/>
</dbReference>
<reference evidence="6" key="2">
    <citation type="submission" date="2025-08" db="UniProtKB">
        <authorList>
            <consortium name="Ensembl"/>
        </authorList>
    </citation>
    <scope>IDENTIFICATION</scope>
    <source>
        <strain evidence="6">2N</strain>
    </source>
</reference>
<keyword evidence="2" id="KW-0547">Nucleotide-binding</keyword>
<evidence type="ECO:0000256" key="3">
    <source>
        <dbReference type="ARBA" id="ARBA00022801"/>
    </source>
</evidence>
<dbReference type="GO" id="GO:0045087">
    <property type="term" value="P:innate immune response"/>
    <property type="evidence" value="ECO:0007669"/>
    <property type="project" value="TreeGrafter"/>
</dbReference>
<dbReference type="RefSeq" id="XP_013002177.1">
    <property type="nucleotide sequence ID" value="XM_013146723.3"/>
</dbReference>
<dbReference type="FunFam" id="3.40.50.300:FF:000541">
    <property type="entry name" value="Immunity related GTPase M"/>
    <property type="match status" value="1"/>
</dbReference>
<dbReference type="STRING" id="10141.ENSCPOP00000027541"/>
<dbReference type="SUPFAM" id="SSF52540">
    <property type="entry name" value="P-loop containing nucleoside triphosphate hydrolases"/>
    <property type="match status" value="1"/>
</dbReference>
<dbReference type="PANTHER" id="PTHR32341:SF9">
    <property type="entry name" value="IMMUNITY-RELATED GTPASE FAMILY M PROTEIN"/>
    <property type="match status" value="1"/>
</dbReference>
<evidence type="ECO:0000313" key="7">
    <source>
        <dbReference type="Proteomes" id="UP000005447"/>
    </source>
</evidence>